<reference evidence="1" key="1">
    <citation type="journal article" date="2014" name="Front. Microbiol.">
        <title>High frequency of phylogenetically diverse reductive dehalogenase-homologous genes in deep subseafloor sedimentary metagenomes.</title>
        <authorList>
            <person name="Kawai M."/>
            <person name="Futagami T."/>
            <person name="Toyoda A."/>
            <person name="Takaki Y."/>
            <person name="Nishi S."/>
            <person name="Hori S."/>
            <person name="Arai W."/>
            <person name="Tsubouchi T."/>
            <person name="Morono Y."/>
            <person name="Uchiyama I."/>
            <person name="Ito T."/>
            <person name="Fujiyama A."/>
            <person name="Inagaki F."/>
            <person name="Takami H."/>
        </authorList>
    </citation>
    <scope>NUCLEOTIDE SEQUENCE</scope>
    <source>
        <strain evidence="1">Expedition CK06-06</strain>
    </source>
</reference>
<sequence length="90" mass="10562">MVNCFALCDVYLDGERWPKRLWHRAAHDKAFCEGIKGGKKEFIDVVREQIRGFAAWELQKLDKAGKVEVRKIVYHIYDRVGGLDYSEIEF</sequence>
<evidence type="ECO:0000313" key="1">
    <source>
        <dbReference type="EMBL" id="GAF67317.1"/>
    </source>
</evidence>
<comment type="caution">
    <text evidence="1">The sequence shown here is derived from an EMBL/GenBank/DDBJ whole genome shotgun (WGS) entry which is preliminary data.</text>
</comment>
<gene>
    <name evidence="1" type="ORF">S01H1_14473</name>
</gene>
<dbReference type="AlphaFoldDB" id="X0RU89"/>
<proteinExistence type="predicted"/>
<dbReference type="EMBL" id="BARS01007533">
    <property type="protein sequence ID" value="GAF67317.1"/>
    <property type="molecule type" value="Genomic_DNA"/>
</dbReference>
<name>X0RU89_9ZZZZ</name>
<organism evidence="1">
    <name type="scientific">marine sediment metagenome</name>
    <dbReference type="NCBI Taxonomy" id="412755"/>
    <lineage>
        <taxon>unclassified sequences</taxon>
        <taxon>metagenomes</taxon>
        <taxon>ecological metagenomes</taxon>
    </lineage>
</organism>
<accession>X0RU89</accession>
<protein>
    <submittedName>
        <fullName evidence="1">Uncharacterized protein</fullName>
    </submittedName>
</protein>